<dbReference type="EMBL" id="JBBJCI010000023">
    <property type="protein sequence ID" value="KAK7254554.1"/>
    <property type="molecule type" value="Genomic_DNA"/>
</dbReference>
<protein>
    <recommendedName>
        <fullName evidence="7">Heterokaryon incompatibility domain-containing protein</fullName>
    </recommendedName>
</protein>
<evidence type="ECO:0000313" key="5">
    <source>
        <dbReference type="EMBL" id="KAK7254554.1"/>
    </source>
</evidence>
<feature type="repeat" description="ANK" evidence="3">
    <location>
        <begin position="621"/>
        <end position="653"/>
    </location>
</feature>
<keyword evidence="6" id="KW-1185">Reference proteome</keyword>
<feature type="compositionally biased region" description="Basic and acidic residues" evidence="4">
    <location>
        <begin position="67"/>
        <end position="86"/>
    </location>
</feature>
<dbReference type="PROSITE" id="PS50088">
    <property type="entry name" value="ANK_REPEAT"/>
    <property type="match status" value="1"/>
</dbReference>
<keyword evidence="2 3" id="KW-0040">ANK repeat</keyword>
<dbReference type="SUPFAM" id="SSF48403">
    <property type="entry name" value="Ankyrin repeat"/>
    <property type="match status" value="1"/>
</dbReference>
<keyword evidence="1" id="KW-0677">Repeat</keyword>
<proteinExistence type="predicted"/>
<dbReference type="PANTHER" id="PTHR24198:SF194">
    <property type="entry name" value="INVERSIN-A"/>
    <property type="match status" value="1"/>
</dbReference>
<dbReference type="Gene3D" id="1.25.40.20">
    <property type="entry name" value="Ankyrin repeat-containing domain"/>
    <property type="match status" value="1"/>
</dbReference>
<evidence type="ECO:0000256" key="4">
    <source>
        <dbReference type="SAM" id="MobiDB-lite"/>
    </source>
</evidence>
<sequence>MGSAVSAGARLNEGDVQMICGEMYDTDARSAFEAASSDGFVSAEAALAYARSKPALEDQVAKDAAVRAEMKKQSTRRVIEEQRQRPPEAPTPTAADKKRTNLTAFALEDHVKKTFPMMVMPIATFLELETMRPYEELLAEGKIFEWDEAKGPVFFLSHQWTSFDHPDHTGLQLATAKAVFRGLAAGDIVDRFTSEKEWEDWSLKDSIYARNFNARLPYEALTPRHLAAEATRGHVWLDYACVPQAGDAQDARLAAIESIPHYIDAALTFMVLCPKIEHKEKAEACDYHSWRSRGWCRLEEQVNELKLFETHFDEEWMHGITKWDVPRRPLIVTGEASISTVDVMDHFYTLGLRRNSVLNGDFACCALNHEKTFADGSTVCIPCDKKRLKPFCASLWERKCEHMKTASAFVQFTYFWRYKSHVTMMQAETLEDTPENTEDPALATLEDVKAKYNLADGGGMWEAYKSLMAMNWGMMKMPQNPDMFCWQGDEGRANLEAFRCRVDRHAADVEKNGMVNLLLTYMVAEGNLKMVKLLVEEHGADLSLGPFFVMITMLDFCATKGNDRVLRYILDTVGPEKAEIDRLSTVTHIAAVDRACKSGMLSSLDILVAHGAKVVGVERFNGETCAHSAAMHGHVHILKRLHELGVDMFAVTRNNYTGLGGGGLGAGKSALDYARQWNNSAAVAYLESLQYEVRPVEPTAAELP</sequence>
<reference evidence="5 6" key="1">
    <citation type="submission" date="2024-03" db="EMBL/GenBank/DDBJ databases">
        <title>Aureococcus anophagefferens CCMP1851 and Kratosvirus quantuckense: Draft genome of a second virus-susceptible host strain in the model system.</title>
        <authorList>
            <person name="Chase E."/>
            <person name="Truchon A.R."/>
            <person name="Schepens W."/>
            <person name="Wilhelm S.W."/>
        </authorList>
    </citation>
    <scope>NUCLEOTIDE SEQUENCE [LARGE SCALE GENOMIC DNA]</scope>
    <source>
        <strain evidence="5 6">CCMP1851</strain>
    </source>
</reference>
<accession>A0ABR1GET3</accession>
<dbReference type="PANTHER" id="PTHR24198">
    <property type="entry name" value="ANKYRIN REPEAT AND PROTEIN KINASE DOMAIN-CONTAINING PROTEIN"/>
    <property type="match status" value="1"/>
</dbReference>
<dbReference type="Proteomes" id="UP001363151">
    <property type="component" value="Unassembled WGS sequence"/>
</dbReference>
<evidence type="ECO:0000256" key="1">
    <source>
        <dbReference type="ARBA" id="ARBA00022737"/>
    </source>
</evidence>
<organism evidence="5 6">
    <name type="scientific">Aureococcus anophagefferens</name>
    <name type="common">Harmful bloom alga</name>
    <dbReference type="NCBI Taxonomy" id="44056"/>
    <lineage>
        <taxon>Eukaryota</taxon>
        <taxon>Sar</taxon>
        <taxon>Stramenopiles</taxon>
        <taxon>Ochrophyta</taxon>
        <taxon>Pelagophyceae</taxon>
        <taxon>Pelagomonadales</taxon>
        <taxon>Pelagomonadaceae</taxon>
        <taxon>Aureococcus</taxon>
    </lineage>
</organism>
<feature type="region of interest" description="Disordered" evidence="4">
    <location>
        <begin position="67"/>
        <end position="98"/>
    </location>
</feature>
<dbReference type="InterPro" id="IPR036770">
    <property type="entry name" value="Ankyrin_rpt-contain_sf"/>
</dbReference>
<evidence type="ECO:0008006" key="7">
    <source>
        <dbReference type="Google" id="ProtNLM"/>
    </source>
</evidence>
<evidence type="ECO:0000256" key="2">
    <source>
        <dbReference type="ARBA" id="ARBA00023043"/>
    </source>
</evidence>
<name>A0ABR1GET3_AURAN</name>
<gene>
    <name evidence="5" type="ORF">SO694_00010012</name>
</gene>
<comment type="caution">
    <text evidence="5">The sequence shown here is derived from an EMBL/GenBank/DDBJ whole genome shotgun (WGS) entry which is preliminary data.</text>
</comment>
<dbReference type="PROSITE" id="PS50297">
    <property type="entry name" value="ANK_REP_REGION"/>
    <property type="match status" value="1"/>
</dbReference>
<dbReference type="InterPro" id="IPR002110">
    <property type="entry name" value="Ankyrin_rpt"/>
</dbReference>
<dbReference type="SMART" id="SM00248">
    <property type="entry name" value="ANK"/>
    <property type="match status" value="4"/>
</dbReference>
<evidence type="ECO:0000256" key="3">
    <source>
        <dbReference type="PROSITE-ProRule" id="PRU00023"/>
    </source>
</evidence>
<evidence type="ECO:0000313" key="6">
    <source>
        <dbReference type="Proteomes" id="UP001363151"/>
    </source>
</evidence>
<dbReference type="Pfam" id="PF13637">
    <property type="entry name" value="Ank_4"/>
    <property type="match status" value="1"/>
</dbReference>